<reference evidence="1 2" key="1">
    <citation type="journal article" date="2004" name="Science">
        <title>A predator unmasked: life cycle of Bdellovibrio bacteriovorus from a genomic perspective.</title>
        <authorList>
            <person name="Rendulic S."/>
            <person name="Jagtap P."/>
            <person name="Rosinus A."/>
            <person name="Eppinger M."/>
            <person name="Baar C."/>
            <person name="Lanz C."/>
            <person name="Keller H."/>
            <person name="Lambert C."/>
            <person name="Evans K.J."/>
            <person name="Goesmann A."/>
            <person name="Meyer F."/>
            <person name="Sockett R.E."/>
            <person name="Schuster S.C."/>
        </authorList>
    </citation>
    <scope>NUCLEOTIDE SEQUENCE [LARGE SCALE GENOMIC DNA]</scope>
    <source>
        <strain evidence="2">ATCC 15356 / DSM 50701 / NCIMB 9529 / HD100</strain>
    </source>
</reference>
<gene>
    <name evidence="1" type="ordered locus">Bd2038</name>
</gene>
<dbReference type="EMBL" id="BX842651">
    <property type="protein sequence ID" value="CAE79884.1"/>
    <property type="molecule type" value="Genomic_DNA"/>
</dbReference>
<accession>Q6MLH3</accession>
<proteinExistence type="predicted"/>
<sequence>MFPAWMNASENPTLNICGTCQTRFERNAIFTLEIFKERAFLKKTNEPDYYDTFYGSELHLKRSRIALLYFLVGLNLKQHLILAAQGEDLLGGSFERLSHDFNGRFIEENDYHLWAAFNPEHVETLSAPVRTRIEGLNATESCILGYHFFLITDQRPLPAKSLILQLEQEQELTIMHAGIEKDLYEDFEAFMEEFISRKK</sequence>
<dbReference type="HOGENOM" id="CLU_1400069_0_0_7"/>
<protein>
    <submittedName>
        <fullName evidence="1">Uncharacterized protein</fullName>
    </submittedName>
</protein>
<dbReference type="Proteomes" id="UP000008080">
    <property type="component" value="Chromosome"/>
</dbReference>
<evidence type="ECO:0000313" key="2">
    <source>
        <dbReference type="Proteomes" id="UP000008080"/>
    </source>
</evidence>
<name>Q6MLH3_BDEBA</name>
<dbReference type="AlphaFoldDB" id="Q6MLH3"/>
<dbReference type="STRING" id="264462.Bd2038"/>
<dbReference type="KEGG" id="bba:Bd2038"/>
<evidence type="ECO:0000313" key="1">
    <source>
        <dbReference type="EMBL" id="CAE79884.1"/>
    </source>
</evidence>
<keyword evidence="2" id="KW-1185">Reference proteome</keyword>
<organism evidence="1 2">
    <name type="scientific">Bdellovibrio bacteriovorus (strain ATCC 15356 / DSM 50701 / NCIMB 9529 / HD100)</name>
    <dbReference type="NCBI Taxonomy" id="264462"/>
    <lineage>
        <taxon>Bacteria</taxon>
        <taxon>Pseudomonadati</taxon>
        <taxon>Bdellovibrionota</taxon>
        <taxon>Bdellovibrionia</taxon>
        <taxon>Bdellovibrionales</taxon>
        <taxon>Pseudobdellovibrionaceae</taxon>
        <taxon>Bdellovibrio</taxon>
    </lineage>
</organism>